<reference evidence="3 4" key="1">
    <citation type="submission" date="2019-05" db="EMBL/GenBank/DDBJ databases">
        <title>Emergence of the Ug99 lineage of the wheat stem rust pathogen through somatic hybridization.</title>
        <authorList>
            <person name="Li F."/>
            <person name="Upadhyaya N.M."/>
            <person name="Sperschneider J."/>
            <person name="Matny O."/>
            <person name="Nguyen-Phuc H."/>
            <person name="Mago R."/>
            <person name="Raley C."/>
            <person name="Miller M.E."/>
            <person name="Silverstein K.A.T."/>
            <person name="Henningsen E."/>
            <person name="Hirsch C.D."/>
            <person name="Visser B."/>
            <person name="Pretorius Z.A."/>
            <person name="Steffenson B.J."/>
            <person name="Schwessinger B."/>
            <person name="Dodds P.N."/>
            <person name="Figueroa M."/>
        </authorList>
    </citation>
    <scope>NUCLEOTIDE SEQUENCE [LARGE SCALE GENOMIC DNA]</scope>
    <source>
        <strain evidence="3 4">Ug99</strain>
    </source>
</reference>
<feature type="region of interest" description="Disordered" evidence="1">
    <location>
        <begin position="1"/>
        <end position="26"/>
    </location>
</feature>
<comment type="caution">
    <text evidence="3">The sequence shown here is derived from an EMBL/GenBank/DDBJ whole genome shotgun (WGS) entry which is preliminary data.</text>
</comment>
<name>A0A5B0PPA6_PUCGR</name>
<dbReference type="Proteomes" id="UP000325313">
    <property type="component" value="Unassembled WGS sequence"/>
</dbReference>
<evidence type="ECO:0000313" key="4">
    <source>
        <dbReference type="Proteomes" id="UP000325313"/>
    </source>
</evidence>
<organism evidence="3 4">
    <name type="scientific">Puccinia graminis f. sp. tritici</name>
    <dbReference type="NCBI Taxonomy" id="56615"/>
    <lineage>
        <taxon>Eukaryota</taxon>
        <taxon>Fungi</taxon>
        <taxon>Dikarya</taxon>
        <taxon>Basidiomycota</taxon>
        <taxon>Pucciniomycotina</taxon>
        <taxon>Pucciniomycetes</taxon>
        <taxon>Pucciniales</taxon>
        <taxon>Pucciniaceae</taxon>
        <taxon>Puccinia</taxon>
    </lineage>
</organism>
<dbReference type="EMBL" id="VDEP01000507">
    <property type="protein sequence ID" value="KAA1067175.1"/>
    <property type="molecule type" value="Genomic_DNA"/>
</dbReference>
<feature type="region of interest" description="Disordered" evidence="1">
    <location>
        <begin position="61"/>
        <end position="81"/>
    </location>
</feature>
<evidence type="ECO:0000313" key="3">
    <source>
        <dbReference type="EMBL" id="KAA1102786.1"/>
    </source>
</evidence>
<protein>
    <submittedName>
        <fullName evidence="3">Uncharacterized protein</fullName>
    </submittedName>
</protein>
<dbReference type="EMBL" id="VDEP01000337">
    <property type="protein sequence ID" value="KAA1102786.1"/>
    <property type="molecule type" value="Genomic_DNA"/>
</dbReference>
<dbReference type="AlphaFoldDB" id="A0A5B0PPA6"/>
<sequence length="127" mass="13788">MNGMRRRRLQTKLRTHENPGGVRQADPTIYMQKGNLSGPHVFPPVTTSSTVTTTRAIIILSRGPPPPHPERLPPKAVTSSPAQQPVPILLLPFSTLIAPRTTTIVMGDKSSQILCFSPLQGLPPKVV</sequence>
<proteinExistence type="predicted"/>
<evidence type="ECO:0000313" key="2">
    <source>
        <dbReference type="EMBL" id="KAA1067175.1"/>
    </source>
</evidence>
<gene>
    <name evidence="2" type="ORF">PGTUg99_024437</name>
    <name evidence="3" type="ORF">PGTUg99_035978</name>
</gene>
<feature type="compositionally biased region" description="Basic residues" evidence="1">
    <location>
        <begin position="1"/>
        <end position="13"/>
    </location>
</feature>
<evidence type="ECO:0000256" key="1">
    <source>
        <dbReference type="SAM" id="MobiDB-lite"/>
    </source>
</evidence>
<accession>A0A5B0PPA6</accession>